<evidence type="ECO:0000256" key="1">
    <source>
        <dbReference type="SAM" id="MobiDB-lite"/>
    </source>
</evidence>
<feature type="transmembrane region" description="Helical" evidence="2">
    <location>
        <begin position="25"/>
        <end position="45"/>
    </location>
</feature>
<reference evidence="3" key="1">
    <citation type="journal article" date="2014" name="Front. Microbiol.">
        <title>High frequency of phylogenetically diverse reductive dehalogenase-homologous genes in deep subseafloor sedimentary metagenomes.</title>
        <authorList>
            <person name="Kawai M."/>
            <person name="Futagami T."/>
            <person name="Toyoda A."/>
            <person name="Takaki Y."/>
            <person name="Nishi S."/>
            <person name="Hori S."/>
            <person name="Arai W."/>
            <person name="Tsubouchi T."/>
            <person name="Morono Y."/>
            <person name="Uchiyama I."/>
            <person name="Ito T."/>
            <person name="Fujiyama A."/>
            <person name="Inagaki F."/>
            <person name="Takami H."/>
        </authorList>
    </citation>
    <scope>NUCLEOTIDE SEQUENCE</scope>
    <source>
        <strain evidence="3">Expedition CK06-06</strain>
    </source>
</reference>
<keyword evidence="2" id="KW-0812">Transmembrane</keyword>
<gene>
    <name evidence="3" type="ORF">S01H1_13614</name>
</gene>
<name>X0SQ60_9ZZZZ</name>
<proteinExistence type="predicted"/>
<evidence type="ECO:0000256" key="2">
    <source>
        <dbReference type="SAM" id="Phobius"/>
    </source>
</evidence>
<keyword evidence="2" id="KW-0472">Membrane</keyword>
<sequence length="50" mass="5579">LTVYDPYPLSPCTPPETTSPRDTSISSFYISAIIPLLLLTSIITIKRRLL</sequence>
<accession>X0SQ60</accession>
<evidence type="ECO:0000313" key="3">
    <source>
        <dbReference type="EMBL" id="GAF77281.1"/>
    </source>
</evidence>
<feature type="non-terminal residue" evidence="3">
    <location>
        <position position="1"/>
    </location>
</feature>
<organism evidence="3">
    <name type="scientific">marine sediment metagenome</name>
    <dbReference type="NCBI Taxonomy" id="412755"/>
    <lineage>
        <taxon>unclassified sequences</taxon>
        <taxon>metagenomes</taxon>
        <taxon>ecological metagenomes</taxon>
    </lineage>
</organism>
<dbReference type="EMBL" id="BARS01007031">
    <property type="protein sequence ID" value="GAF77281.1"/>
    <property type="molecule type" value="Genomic_DNA"/>
</dbReference>
<keyword evidence="2" id="KW-1133">Transmembrane helix</keyword>
<comment type="caution">
    <text evidence="3">The sequence shown here is derived from an EMBL/GenBank/DDBJ whole genome shotgun (WGS) entry which is preliminary data.</text>
</comment>
<protein>
    <submittedName>
        <fullName evidence="3">Uncharacterized protein</fullName>
    </submittedName>
</protein>
<dbReference type="AlphaFoldDB" id="X0SQ60"/>
<feature type="region of interest" description="Disordered" evidence="1">
    <location>
        <begin position="1"/>
        <end position="22"/>
    </location>
</feature>